<dbReference type="PANTHER" id="PTHR45913:SF5">
    <property type="entry name" value="GENERAL TRANSCRIPTION FACTOR II-I REPEAT DOMAIN-CONTAINING PROTEIN 2A-LIKE PROTEIN"/>
    <property type="match status" value="1"/>
</dbReference>
<reference evidence="3" key="1">
    <citation type="journal article" date="2020" name="J Insects Food Feed">
        <title>The yellow mealworm (Tenebrio molitor) genome: a resource for the emerging insects as food and feed industry.</title>
        <authorList>
            <person name="Eriksson T."/>
            <person name="Andere A."/>
            <person name="Kelstrup H."/>
            <person name="Emery V."/>
            <person name="Picard C."/>
        </authorList>
    </citation>
    <scope>NUCLEOTIDE SEQUENCE</scope>
    <source>
        <strain evidence="3">Stoneville</strain>
        <tissue evidence="3">Whole head</tissue>
    </source>
</reference>
<dbReference type="Gene3D" id="3.30.70.270">
    <property type="match status" value="1"/>
</dbReference>
<dbReference type="InterPro" id="IPR043128">
    <property type="entry name" value="Rev_trsase/Diguanyl_cyclase"/>
</dbReference>
<dbReference type="GO" id="GO:0004190">
    <property type="term" value="F:aspartic-type endopeptidase activity"/>
    <property type="evidence" value="ECO:0007669"/>
    <property type="project" value="InterPro"/>
</dbReference>
<feature type="region of interest" description="Disordered" evidence="1">
    <location>
        <begin position="619"/>
        <end position="665"/>
    </location>
</feature>
<evidence type="ECO:0000259" key="2">
    <source>
        <dbReference type="PROSITE" id="PS50175"/>
    </source>
</evidence>
<comment type="caution">
    <text evidence="3">The sequence shown here is derived from an EMBL/GenBank/DDBJ whole genome shotgun (WGS) entry which is preliminary data.</text>
</comment>
<dbReference type="GO" id="GO:0071897">
    <property type="term" value="P:DNA biosynthetic process"/>
    <property type="evidence" value="ECO:0007669"/>
    <property type="project" value="UniProtKB-ARBA"/>
</dbReference>
<dbReference type="Proteomes" id="UP000719412">
    <property type="component" value="Unassembled WGS sequence"/>
</dbReference>
<proteinExistence type="predicted"/>
<dbReference type="Gene3D" id="3.10.10.10">
    <property type="entry name" value="HIV Type 1 Reverse Transcriptase, subunit A, domain 1"/>
    <property type="match status" value="1"/>
</dbReference>
<dbReference type="InterPro" id="IPR043502">
    <property type="entry name" value="DNA/RNA_pol_sf"/>
</dbReference>
<gene>
    <name evidence="3" type="ORF">GEV33_008005</name>
</gene>
<feature type="compositionally biased region" description="Basic and acidic residues" evidence="1">
    <location>
        <begin position="855"/>
        <end position="873"/>
    </location>
</feature>
<feature type="compositionally biased region" description="Low complexity" evidence="1">
    <location>
        <begin position="623"/>
        <end position="635"/>
    </location>
</feature>
<dbReference type="SUPFAM" id="SSF56672">
    <property type="entry name" value="DNA/RNA polymerases"/>
    <property type="match status" value="1"/>
</dbReference>
<organism evidence="3 4">
    <name type="scientific">Tenebrio molitor</name>
    <name type="common">Yellow mealworm beetle</name>
    <dbReference type="NCBI Taxonomy" id="7067"/>
    <lineage>
        <taxon>Eukaryota</taxon>
        <taxon>Metazoa</taxon>
        <taxon>Ecdysozoa</taxon>
        <taxon>Arthropoda</taxon>
        <taxon>Hexapoda</taxon>
        <taxon>Insecta</taxon>
        <taxon>Pterygota</taxon>
        <taxon>Neoptera</taxon>
        <taxon>Endopterygota</taxon>
        <taxon>Coleoptera</taxon>
        <taxon>Polyphaga</taxon>
        <taxon>Cucujiformia</taxon>
        <taxon>Tenebrionidae</taxon>
        <taxon>Tenebrio</taxon>
    </lineage>
</organism>
<feature type="region of interest" description="Disordered" evidence="1">
    <location>
        <begin position="847"/>
        <end position="873"/>
    </location>
</feature>
<dbReference type="AlphaFoldDB" id="A0A8J6HHK5"/>
<dbReference type="PROSITE" id="PS50175">
    <property type="entry name" value="ASP_PROT_RETROV"/>
    <property type="match status" value="1"/>
</dbReference>
<accession>A0A8J6HHK5</accession>
<name>A0A8J6HHK5_TENMO</name>
<feature type="domain" description="Peptidase A2" evidence="2">
    <location>
        <begin position="189"/>
        <end position="204"/>
    </location>
</feature>
<reference evidence="3" key="2">
    <citation type="submission" date="2021-08" db="EMBL/GenBank/DDBJ databases">
        <authorList>
            <person name="Eriksson T."/>
        </authorList>
    </citation>
    <scope>NUCLEOTIDE SEQUENCE</scope>
    <source>
        <strain evidence="3">Stoneville</strain>
        <tissue evidence="3">Whole head</tissue>
    </source>
</reference>
<sequence>MYLGHHRQCTIAGNQRSDFRPVTRRVPQEEWLDDATKLKNEPHMGDILMIVKAGEALKAATLRSRDCDSLSDYGIQKLRANLPWDTIVSMVKYGLVWLPKTERELLKLLSEFDARRQKHRPALSSQSTEERVIIVVELGIDKKIAVSPKSIRKTPEKIKDLRETRKNKMDHRPDRSLTTLLCNAEAMRFSYVIDTGADMSVLRQSAATRLDASITPEVRVLSGLSANNVCSIVVKIDDGLELHHDLLNSNKVLTIKNNDLNNINVSGLDEQSVARLIQLLRGSSEKTPDHILTGKLQISLKDSIPVVYRPLRLAYATDYSYKQIVHSDLGPRIVSSFSAQVSVLVRTNLKTCLVGFVKKYGKEAAEAISYRVNIVLVKKKNGESRMCVDYRDINKKAIKERYLLPLIHDQIDQLSEAKYFTTLDTYERALRHILESEFKKKVTSADLHNALQQRKIKRDESVHEYLLVMKEIPKGKIEVEALIQYVINGIVDSPSNKAVLYGTNNLADFKKKLQVYETMKTKNASHHTKAAPSETFSKTVGSKKETSKEKVKLQPVIKIKAGTRMKHVDALSRQPVMILEATSFEQNLSLTQLEDSEISKLRDFLEGQEHNKYELRDGLCYERGSSSPGRSARGGEAPRGAKRHGTMEPTRGHRASRSDDGDELERDPLLTAAGVRGGWSIMPAQGPLGLSQKTMSDFLRSERWLGDSANAGTSRMVDDIALSRNTVMRRIDEMADDVNKQIFQRMTEYFYFSLALDESCDVSDTAQLCIYMRCVNEEFDITKELLDIRQLISSKGEDVFRETKDVIDNRQLNWDKLDSVCTDGAPAMIGKVLEGVEIVCRRRPHVGEEASEEEMERKVQKKEDTNEEKYHEDTDLVECRMDEGEVEEVPQAEELKKEKPSPIILHGNFGAKKLLEFCKHGTKNQQNGRLACIYPQEVKRDLLSKGIAVVNVYKMKNSRSPLYVVITNNKTSLSDIETKAKTIEYVVVRWQRLINTKQIVQCHKCQLWGHSATNCYSSVKCLRCAENHLTRDCVLKKDVAEDQKKLKCANYGQGHLANSQQCEAYLARLNYVEQIKAAAVEKRVPATKKYVRAPLPTKNAWTTPRKFSNSSPNPAEAHMKSVRSRLAEEVAASQDPVPAPIPVSEIRKLNEVIDIKNLIKINFSDKIAVQFTPKEKYVKLITWNANANGILDRPRPIRVTLEDPEGVKFVASDRTKQQRQYLNKLKEKVDRENSIDGAIKKTIRYVRGSSSIVKILDSKMSKNSEGNNKKK</sequence>
<evidence type="ECO:0000313" key="3">
    <source>
        <dbReference type="EMBL" id="KAH0814785.1"/>
    </source>
</evidence>
<evidence type="ECO:0000313" key="4">
    <source>
        <dbReference type="Proteomes" id="UP000719412"/>
    </source>
</evidence>
<dbReference type="InterPro" id="IPR001995">
    <property type="entry name" value="Peptidase_A2_cat"/>
</dbReference>
<protein>
    <recommendedName>
        <fullName evidence="2">Peptidase A2 domain-containing protein</fullName>
    </recommendedName>
</protein>
<keyword evidence="4" id="KW-1185">Reference proteome</keyword>
<dbReference type="EMBL" id="JABDTM020023931">
    <property type="protein sequence ID" value="KAH0814785.1"/>
    <property type="molecule type" value="Genomic_DNA"/>
</dbReference>
<evidence type="ECO:0000256" key="1">
    <source>
        <dbReference type="SAM" id="MobiDB-lite"/>
    </source>
</evidence>
<dbReference type="GO" id="GO:0006508">
    <property type="term" value="P:proteolysis"/>
    <property type="evidence" value="ECO:0007669"/>
    <property type="project" value="InterPro"/>
</dbReference>
<dbReference type="PANTHER" id="PTHR45913">
    <property type="entry name" value="EPM2A-INTERACTING PROTEIN 1"/>
    <property type="match status" value="1"/>
</dbReference>
<feature type="region of interest" description="Disordered" evidence="1">
    <location>
        <begin position="523"/>
        <end position="547"/>
    </location>
</feature>